<keyword evidence="2" id="KW-1185">Reference proteome</keyword>
<reference evidence="1" key="1">
    <citation type="journal article" date="2019" name="bioRxiv">
        <title>The Genome of the Zebra Mussel, Dreissena polymorpha: A Resource for Invasive Species Research.</title>
        <authorList>
            <person name="McCartney M.A."/>
            <person name="Auch B."/>
            <person name="Kono T."/>
            <person name="Mallez S."/>
            <person name="Zhang Y."/>
            <person name="Obille A."/>
            <person name="Becker A."/>
            <person name="Abrahante J.E."/>
            <person name="Garbe J."/>
            <person name="Badalamenti J.P."/>
            <person name="Herman A."/>
            <person name="Mangelson H."/>
            <person name="Liachko I."/>
            <person name="Sullivan S."/>
            <person name="Sone E.D."/>
            <person name="Koren S."/>
            <person name="Silverstein K.A.T."/>
            <person name="Beckman K.B."/>
            <person name="Gohl D.M."/>
        </authorList>
    </citation>
    <scope>NUCLEOTIDE SEQUENCE</scope>
    <source>
        <strain evidence="1">Duluth1</strain>
        <tissue evidence="1">Whole animal</tissue>
    </source>
</reference>
<reference evidence="1" key="2">
    <citation type="submission" date="2020-11" db="EMBL/GenBank/DDBJ databases">
        <authorList>
            <person name="McCartney M.A."/>
            <person name="Auch B."/>
            <person name="Kono T."/>
            <person name="Mallez S."/>
            <person name="Becker A."/>
            <person name="Gohl D.M."/>
            <person name="Silverstein K.A.T."/>
            <person name="Koren S."/>
            <person name="Bechman K.B."/>
            <person name="Herman A."/>
            <person name="Abrahante J.E."/>
            <person name="Garbe J."/>
        </authorList>
    </citation>
    <scope>NUCLEOTIDE SEQUENCE</scope>
    <source>
        <strain evidence="1">Duluth1</strain>
        <tissue evidence="1">Whole animal</tissue>
    </source>
</reference>
<proteinExistence type="predicted"/>
<protein>
    <submittedName>
        <fullName evidence="1">Uncharacterized protein</fullName>
    </submittedName>
</protein>
<dbReference type="Proteomes" id="UP000828390">
    <property type="component" value="Unassembled WGS sequence"/>
</dbReference>
<gene>
    <name evidence="1" type="ORF">DPMN_085786</name>
</gene>
<accession>A0A9D3YH49</accession>
<sequence>MSQHGAVFRSDGNVGRRLKYTHDFDDVWRVVKYQQNFTERDDRSAYKVVVKTQR</sequence>
<evidence type="ECO:0000313" key="1">
    <source>
        <dbReference type="EMBL" id="KAH3698267.1"/>
    </source>
</evidence>
<dbReference type="EMBL" id="JAIWYP010000016">
    <property type="protein sequence ID" value="KAH3698267.1"/>
    <property type="molecule type" value="Genomic_DNA"/>
</dbReference>
<organism evidence="1 2">
    <name type="scientific">Dreissena polymorpha</name>
    <name type="common">Zebra mussel</name>
    <name type="synonym">Mytilus polymorpha</name>
    <dbReference type="NCBI Taxonomy" id="45954"/>
    <lineage>
        <taxon>Eukaryota</taxon>
        <taxon>Metazoa</taxon>
        <taxon>Spiralia</taxon>
        <taxon>Lophotrochozoa</taxon>
        <taxon>Mollusca</taxon>
        <taxon>Bivalvia</taxon>
        <taxon>Autobranchia</taxon>
        <taxon>Heteroconchia</taxon>
        <taxon>Euheterodonta</taxon>
        <taxon>Imparidentia</taxon>
        <taxon>Neoheterodontei</taxon>
        <taxon>Myida</taxon>
        <taxon>Dreissenoidea</taxon>
        <taxon>Dreissenidae</taxon>
        <taxon>Dreissena</taxon>
    </lineage>
</organism>
<comment type="caution">
    <text evidence="1">The sequence shown here is derived from an EMBL/GenBank/DDBJ whole genome shotgun (WGS) entry which is preliminary data.</text>
</comment>
<name>A0A9D3YH49_DREPO</name>
<evidence type="ECO:0000313" key="2">
    <source>
        <dbReference type="Proteomes" id="UP000828390"/>
    </source>
</evidence>
<dbReference type="AlphaFoldDB" id="A0A9D3YH49"/>